<feature type="compositionally biased region" description="Basic residues" evidence="1">
    <location>
        <begin position="368"/>
        <end position="378"/>
    </location>
</feature>
<feature type="compositionally biased region" description="Polar residues" evidence="1">
    <location>
        <begin position="273"/>
        <end position="282"/>
    </location>
</feature>
<feature type="compositionally biased region" description="Gly residues" evidence="1">
    <location>
        <begin position="211"/>
        <end position="221"/>
    </location>
</feature>
<dbReference type="VEuPathDB" id="FungiDB:jhhlp_007109"/>
<dbReference type="EMBL" id="NLAX01001034">
    <property type="protein sequence ID" value="PKS06361.1"/>
    <property type="molecule type" value="Genomic_DNA"/>
</dbReference>
<comment type="caution">
    <text evidence="2">The sequence shown here is derived from an EMBL/GenBank/DDBJ whole genome shotgun (WGS) entry which is preliminary data.</text>
</comment>
<feature type="compositionally biased region" description="Gly residues" evidence="1">
    <location>
        <begin position="195"/>
        <end position="204"/>
    </location>
</feature>
<dbReference type="Pfam" id="PF10295">
    <property type="entry name" value="DUF2406"/>
    <property type="match status" value="1"/>
</dbReference>
<evidence type="ECO:0000256" key="1">
    <source>
        <dbReference type="SAM" id="MobiDB-lite"/>
    </source>
</evidence>
<feature type="compositionally biased region" description="Basic and acidic residues" evidence="1">
    <location>
        <begin position="34"/>
        <end position="46"/>
    </location>
</feature>
<dbReference type="OrthoDB" id="5330253at2759"/>
<dbReference type="PANTHER" id="PTHR28186">
    <property type="entry name" value="MEIOTICALLY UP-REGULATED GENE 9 PROTEIN"/>
    <property type="match status" value="1"/>
</dbReference>
<organism evidence="2 3">
    <name type="scientific">Lomentospora prolificans</name>
    <dbReference type="NCBI Taxonomy" id="41688"/>
    <lineage>
        <taxon>Eukaryota</taxon>
        <taxon>Fungi</taxon>
        <taxon>Dikarya</taxon>
        <taxon>Ascomycota</taxon>
        <taxon>Pezizomycotina</taxon>
        <taxon>Sordariomycetes</taxon>
        <taxon>Hypocreomycetidae</taxon>
        <taxon>Microascales</taxon>
        <taxon>Microascaceae</taxon>
        <taxon>Lomentospora</taxon>
    </lineage>
</organism>
<keyword evidence="3" id="KW-1185">Reference proteome</keyword>
<dbReference type="Proteomes" id="UP000233524">
    <property type="component" value="Unassembled WGS sequence"/>
</dbReference>
<dbReference type="InterPro" id="IPR018809">
    <property type="entry name" value="DUF2406"/>
</dbReference>
<evidence type="ECO:0008006" key="4">
    <source>
        <dbReference type="Google" id="ProtNLM"/>
    </source>
</evidence>
<accession>A0A2N3N1S5</accession>
<protein>
    <recommendedName>
        <fullName evidence="4">DUF2406 domain-containing protein</fullName>
    </recommendedName>
</protein>
<evidence type="ECO:0000313" key="2">
    <source>
        <dbReference type="EMBL" id="PKS06361.1"/>
    </source>
</evidence>
<dbReference type="InParanoid" id="A0A2N3N1S5"/>
<dbReference type="AlphaFoldDB" id="A0A2N3N1S5"/>
<sequence>MAAVDNGQHPRKGSRSFSFHSDKSNKGPKLFETTAEKESRRLHSKADPTLAMNEAEPAAVQATERSVLAPLRSVQHKDVYGNPIEFVAEPDKSNPTRSRWERPLDTIRSFEAAIDGPYRRPPLNRPQSEADWNRRGSYYGNGNRNYAASRAPSMLSVGGNGNRYPQDNYYGSRPTSHFDPRPSPRNSYHEPQQYGGYGPYGGQEGYPPNHGGHGGPSGQYGGRHRAARMQSAPQLHNHNRRDPNSVYPTQHRDRSYETVTTASGGSGGDQGSYQTDPSSDNGSVDRVSPMKPPPVPAHDYGIGFSGQSAYQPQGFTFGPNGNNPNTIQKKPVPGTLASTLPPAVPRKDVMPPQANLAPAKPQPEKRKSWLFRRFSRNS</sequence>
<name>A0A2N3N1S5_9PEZI</name>
<feature type="compositionally biased region" description="Low complexity" evidence="1">
    <location>
        <begin position="314"/>
        <end position="326"/>
    </location>
</feature>
<gene>
    <name evidence="2" type="ORF">jhhlp_007109</name>
</gene>
<evidence type="ECO:0000313" key="3">
    <source>
        <dbReference type="Proteomes" id="UP000233524"/>
    </source>
</evidence>
<proteinExistence type="predicted"/>
<feature type="region of interest" description="Disordered" evidence="1">
    <location>
        <begin position="112"/>
        <end position="378"/>
    </location>
</feature>
<feature type="region of interest" description="Disordered" evidence="1">
    <location>
        <begin position="1"/>
        <end position="64"/>
    </location>
</feature>
<dbReference type="PANTHER" id="PTHR28186:SF1">
    <property type="entry name" value="MEIOTICALLY UP-REGULATED GENE 9 PROTEIN"/>
    <property type="match status" value="1"/>
</dbReference>
<reference evidence="2 3" key="1">
    <citation type="journal article" date="2017" name="G3 (Bethesda)">
        <title>First Draft Genome Sequence of the Pathogenic Fungus Lomentospora prolificans (Formerly Scedosporium prolificans).</title>
        <authorList>
            <person name="Luo R."/>
            <person name="Zimin A."/>
            <person name="Workman R."/>
            <person name="Fan Y."/>
            <person name="Pertea G."/>
            <person name="Grossman N."/>
            <person name="Wear M.P."/>
            <person name="Jia B."/>
            <person name="Miller H."/>
            <person name="Casadevall A."/>
            <person name="Timp W."/>
            <person name="Zhang S.X."/>
            <person name="Salzberg S.L."/>
        </authorList>
    </citation>
    <scope>NUCLEOTIDE SEQUENCE [LARGE SCALE GENOMIC DNA]</scope>
    <source>
        <strain evidence="2 3">JHH-5317</strain>
    </source>
</reference>